<dbReference type="EMBL" id="MN739155">
    <property type="protein sequence ID" value="QHS91109.1"/>
    <property type="molecule type" value="Genomic_DNA"/>
</dbReference>
<protein>
    <recommendedName>
        <fullName evidence="3">Capsular polysaccharide synthesis protein</fullName>
    </recommendedName>
</protein>
<sequence length="285" mass="33959">MTYDIFIIIIIILIGSWVFYHDKMSYHRAPRTIWTYWEHPDKIPKTVMMCMEGWKKWNPTYKIIMLTRKNYKGYVTIPEEFLAHSNVNDTTERFSDVLRLWVLAEHGGLWLDPSVLLKGSVEEWLFPRYAEYSGFYMEQQSRPMPMIETWCMACNKGSPFMKKWRDEFSQIGQFVNIEAYLLSRKDMGVHFYTLGDPNGRAIQVALQKILQIDKYPLESLYLQKSEEGPYRYLVDAMWNSEKAVDAACRIKKYQSPIMNLRKEEREVLEKRIDFDFTLESCGWLN</sequence>
<keyword evidence="1" id="KW-1133">Transmembrane helix</keyword>
<dbReference type="Pfam" id="PF05704">
    <property type="entry name" value="Caps_synth"/>
    <property type="match status" value="1"/>
</dbReference>
<feature type="transmembrane region" description="Helical" evidence="1">
    <location>
        <begin position="6"/>
        <end position="22"/>
    </location>
</feature>
<proteinExistence type="predicted"/>
<dbReference type="SUPFAM" id="SSF53448">
    <property type="entry name" value="Nucleotide-diphospho-sugar transferases"/>
    <property type="match status" value="1"/>
</dbReference>
<evidence type="ECO:0000256" key="1">
    <source>
        <dbReference type="SAM" id="Phobius"/>
    </source>
</evidence>
<dbReference type="InterPro" id="IPR029044">
    <property type="entry name" value="Nucleotide-diphossugar_trans"/>
</dbReference>
<keyword evidence="1" id="KW-0812">Transmembrane</keyword>
<dbReference type="GO" id="GO:0016757">
    <property type="term" value="F:glycosyltransferase activity"/>
    <property type="evidence" value="ECO:0007669"/>
    <property type="project" value="InterPro"/>
</dbReference>
<dbReference type="Gene3D" id="3.90.550.20">
    <property type="match status" value="1"/>
</dbReference>
<organism evidence="2">
    <name type="scientific">viral metagenome</name>
    <dbReference type="NCBI Taxonomy" id="1070528"/>
    <lineage>
        <taxon>unclassified sequences</taxon>
        <taxon>metagenomes</taxon>
        <taxon>organismal metagenomes</taxon>
    </lineage>
</organism>
<accession>A0A6C0BHT2</accession>
<dbReference type="AlphaFoldDB" id="A0A6C0BHT2"/>
<name>A0A6C0BHT2_9ZZZZ</name>
<keyword evidence="1" id="KW-0472">Membrane</keyword>
<dbReference type="InterPro" id="IPR008441">
    <property type="entry name" value="AfumC-like_glycosyl_Trfase"/>
</dbReference>
<reference evidence="2" key="1">
    <citation type="journal article" date="2020" name="Nature">
        <title>Giant virus diversity and host interactions through global metagenomics.</title>
        <authorList>
            <person name="Schulz F."/>
            <person name="Roux S."/>
            <person name="Paez-Espino D."/>
            <person name="Jungbluth S."/>
            <person name="Walsh D.A."/>
            <person name="Denef V.J."/>
            <person name="McMahon K.D."/>
            <person name="Konstantinidis K.T."/>
            <person name="Eloe-Fadrosh E.A."/>
            <person name="Kyrpides N.C."/>
            <person name="Woyke T."/>
        </authorList>
    </citation>
    <scope>NUCLEOTIDE SEQUENCE</scope>
    <source>
        <strain evidence="2">GVMAG-M-3300013004-44</strain>
    </source>
</reference>
<evidence type="ECO:0000313" key="2">
    <source>
        <dbReference type="EMBL" id="QHS91109.1"/>
    </source>
</evidence>
<evidence type="ECO:0008006" key="3">
    <source>
        <dbReference type="Google" id="ProtNLM"/>
    </source>
</evidence>